<proteinExistence type="predicted"/>
<accession>A0A2P2KA87</accession>
<name>A0A2P2KA87_RHIMU</name>
<sequence length="19" mass="2150">MPKGCKPVGILYFAHMFPL</sequence>
<protein>
    <submittedName>
        <fullName evidence="1">Uncharacterized protein</fullName>
    </submittedName>
</protein>
<dbReference type="EMBL" id="GGEC01022162">
    <property type="protein sequence ID" value="MBX02646.1"/>
    <property type="molecule type" value="Transcribed_RNA"/>
</dbReference>
<reference evidence="1" key="1">
    <citation type="submission" date="2018-02" db="EMBL/GenBank/DDBJ databases">
        <title>Rhizophora mucronata_Transcriptome.</title>
        <authorList>
            <person name="Meera S.P."/>
            <person name="Sreeshan A."/>
            <person name="Augustine A."/>
        </authorList>
    </citation>
    <scope>NUCLEOTIDE SEQUENCE</scope>
    <source>
        <tissue evidence="1">Leaf</tissue>
    </source>
</reference>
<dbReference type="AlphaFoldDB" id="A0A2P2KA87"/>
<evidence type="ECO:0000313" key="1">
    <source>
        <dbReference type="EMBL" id="MBX02646.1"/>
    </source>
</evidence>
<organism evidence="1">
    <name type="scientific">Rhizophora mucronata</name>
    <name type="common">Asiatic mangrove</name>
    <dbReference type="NCBI Taxonomy" id="61149"/>
    <lineage>
        <taxon>Eukaryota</taxon>
        <taxon>Viridiplantae</taxon>
        <taxon>Streptophyta</taxon>
        <taxon>Embryophyta</taxon>
        <taxon>Tracheophyta</taxon>
        <taxon>Spermatophyta</taxon>
        <taxon>Magnoliopsida</taxon>
        <taxon>eudicotyledons</taxon>
        <taxon>Gunneridae</taxon>
        <taxon>Pentapetalae</taxon>
        <taxon>rosids</taxon>
        <taxon>fabids</taxon>
        <taxon>Malpighiales</taxon>
        <taxon>Rhizophoraceae</taxon>
        <taxon>Rhizophora</taxon>
    </lineage>
</organism>